<dbReference type="InterPro" id="IPR036705">
    <property type="entry name" value="Ribosyl_crysJ1_sf"/>
</dbReference>
<dbReference type="PANTHER" id="PTHR16222:SF24">
    <property type="entry name" value="ADP-RIBOSYLHYDROLASE ARH3"/>
    <property type="match status" value="1"/>
</dbReference>
<dbReference type="EMBL" id="OGVC01000002">
    <property type="protein sequence ID" value="SPC36245.1"/>
    <property type="molecule type" value="Genomic_DNA"/>
</dbReference>
<accession>A0A2N9DT69</accession>
<dbReference type="SUPFAM" id="SSF101478">
    <property type="entry name" value="ADP-ribosylglycohydrolase"/>
    <property type="match status" value="1"/>
</dbReference>
<keyword evidence="3" id="KW-0460">Magnesium</keyword>
<organism evidence="4 5">
    <name type="scientific">Latilactobacillus fuchuensis</name>
    <dbReference type="NCBI Taxonomy" id="164393"/>
    <lineage>
        <taxon>Bacteria</taxon>
        <taxon>Bacillati</taxon>
        <taxon>Bacillota</taxon>
        <taxon>Bacilli</taxon>
        <taxon>Lactobacillales</taxon>
        <taxon>Lactobacillaceae</taxon>
        <taxon>Latilactobacillus</taxon>
    </lineage>
</organism>
<dbReference type="AlphaFoldDB" id="A0A2N9DT69"/>
<feature type="binding site" evidence="3">
    <location>
        <position position="269"/>
    </location>
    <ligand>
        <name>Mg(2+)</name>
        <dbReference type="ChEBI" id="CHEBI:18420"/>
        <label>1</label>
    </ligand>
</feature>
<feature type="binding site" evidence="3">
    <location>
        <position position="55"/>
    </location>
    <ligand>
        <name>Mg(2+)</name>
        <dbReference type="ChEBI" id="CHEBI:18420"/>
        <label>1</label>
    </ligand>
</feature>
<dbReference type="InterPro" id="IPR050792">
    <property type="entry name" value="ADP-ribosylglycohydrolase"/>
</dbReference>
<dbReference type="Pfam" id="PF03747">
    <property type="entry name" value="ADP_ribosyl_GH"/>
    <property type="match status" value="1"/>
</dbReference>
<gene>
    <name evidence="4" type="ORF">LFUMFP_100024</name>
</gene>
<comment type="cofactor">
    <cofactor evidence="3">
        <name>Mg(2+)</name>
        <dbReference type="ChEBI" id="CHEBI:18420"/>
    </cofactor>
    <text evidence="3">Binds 2 magnesium ions per subunit.</text>
</comment>
<dbReference type="PANTHER" id="PTHR16222">
    <property type="entry name" value="ADP-RIBOSYLGLYCOHYDROLASE"/>
    <property type="match status" value="1"/>
</dbReference>
<comment type="similarity">
    <text evidence="1">Belongs to the ADP-ribosylglycohydrolase family.</text>
</comment>
<dbReference type="Gene3D" id="1.10.4080.10">
    <property type="entry name" value="ADP-ribosylation/Crystallin J1"/>
    <property type="match status" value="1"/>
</dbReference>
<keyword evidence="3" id="KW-0479">Metal-binding</keyword>
<protein>
    <recommendedName>
        <fullName evidence="6">ADP-ribosylglycohydrolase</fullName>
    </recommendedName>
</protein>
<evidence type="ECO:0000256" key="1">
    <source>
        <dbReference type="ARBA" id="ARBA00010702"/>
    </source>
</evidence>
<proteinExistence type="inferred from homology"/>
<keyword evidence="5" id="KW-1185">Reference proteome</keyword>
<comment type="caution">
    <text evidence="4">The sequence shown here is derived from an EMBL/GenBank/DDBJ whole genome shotgun (WGS) entry which is preliminary data.</text>
</comment>
<keyword evidence="2" id="KW-0378">Hydrolase</keyword>
<dbReference type="InterPro" id="IPR005502">
    <property type="entry name" value="Ribosyl_crysJ1"/>
</dbReference>
<dbReference type="RefSeq" id="WP_106482958.1">
    <property type="nucleotide sequence ID" value="NZ_LT984417.1"/>
</dbReference>
<evidence type="ECO:0000256" key="3">
    <source>
        <dbReference type="PIRSR" id="PIRSR605502-1"/>
    </source>
</evidence>
<feature type="binding site" evidence="3">
    <location>
        <position position="268"/>
    </location>
    <ligand>
        <name>Mg(2+)</name>
        <dbReference type="ChEBI" id="CHEBI:18420"/>
        <label>1</label>
    </ligand>
</feature>
<sequence>MKINQERIYAVLLGGFVGDALGVPVEFLKRATLKKQPVNRMIGLGTHLMPAGSWSDDTSMTLCLMANLQADGNLDDLMQRFVDWYQSGEYTPFGEYFDIGIGTTTALQRYLNGIPPLECGGTTVNDNGNGAIMRLSPLVFENLDVQQIGKRIQKITAYTRVTHNHPRAIVGAIIYVELLRAILLGEDCQKGLVHIQQQLQQNLAKQYKSELGHYQRLFQPDFIQLRVAEINSSGYVVDTLEAAIWCVLTNATYRDTVLAAVNLGEDTDTVAMVAGTLAGALYGMAEIPDEWRQTLQNQSLLRCNLVGFSDYYQK</sequence>
<evidence type="ECO:0008006" key="6">
    <source>
        <dbReference type="Google" id="ProtNLM"/>
    </source>
</evidence>
<evidence type="ECO:0000313" key="5">
    <source>
        <dbReference type="Proteomes" id="UP000238739"/>
    </source>
</evidence>
<dbReference type="GO" id="GO:0016787">
    <property type="term" value="F:hydrolase activity"/>
    <property type="evidence" value="ECO:0007669"/>
    <property type="project" value="UniProtKB-KW"/>
</dbReference>
<dbReference type="GO" id="GO:0046872">
    <property type="term" value="F:metal ion binding"/>
    <property type="evidence" value="ECO:0007669"/>
    <property type="project" value="UniProtKB-KW"/>
</dbReference>
<evidence type="ECO:0000313" key="4">
    <source>
        <dbReference type="EMBL" id="SPC36245.1"/>
    </source>
</evidence>
<evidence type="ECO:0000256" key="2">
    <source>
        <dbReference type="ARBA" id="ARBA00022801"/>
    </source>
</evidence>
<name>A0A2N9DT69_9LACO</name>
<feature type="binding site" evidence="3">
    <location>
        <position position="266"/>
    </location>
    <ligand>
        <name>Mg(2+)</name>
        <dbReference type="ChEBI" id="CHEBI:18420"/>
        <label>1</label>
    </ligand>
</feature>
<reference evidence="4" key="1">
    <citation type="submission" date="2018-01" db="EMBL/GenBank/DDBJ databases">
        <authorList>
            <person name="Chaillou S."/>
        </authorList>
    </citation>
    <scope>NUCLEOTIDE SEQUENCE [LARGE SCALE GENOMIC DNA]</scope>
    <source>
        <strain evidence="4">MFPC41A2801</strain>
    </source>
</reference>
<feature type="binding site" evidence="3">
    <location>
        <position position="56"/>
    </location>
    <ligand>
        <name>Mg(2+)</name>
        <dbReference type="ChEBI" id="CHEBI:18420"/>
        <label>1</label>
    </ligand>
</feature>
<feature type="binding site" evidence="3">
    <location>
        <position position="57"/>
    </location>
    <ligand>
        <name>Mg(2+)</name>
        <dbReference type="ChEBI" id="CHEBI:18420"/>
        <label>1</label>
    </ligand>
</feature>
<dbReference type="Proteomes" id="UP000238739">
    <property type="component" value="Unassembled WGS sequence"/>
</dbReference>